<keyword evidence="3" id="KW-1185">Reference proteome</keyword>
<reference evidence="2 3" key="1">
    <citation type="submission" date="2019-02" db="EMBL/GenBank/DDBJ databases">
        <title>Deep-cultivation of Planctomycetes and their phenomic and genomic characterization uncovers novel biology.</title>
        <authorList>
            <person name="Wiegand S."/>
            <person name="Jogler M."/>
            <person name="Boedeker C."/>
            <person name="Pinto D."/>
            <person name="Vollmers J."/>
            <person name="Rivas-Marin E."/>
            <person name="Kohn T."/>
            <person name="Peeters S.H."/>
            <person name="Heuer A."/>
            <person name="Rast P."/>
            <person name="Oberbeckmann S."/>
            <person name="Bunk B."/>
            <person name="Jeske O."/>
            <person name="Meyerdierks A."/>
            <person name="Storesund J.E."/>
            <person name="Kallscheuer N."/>
            <person name="Luecker S."/>
            <person name="Lage O.M."/>
            <person name="Pohl T."/>
            <person name="Merkel B.J."/>
            <person name="Hornburger P."/>
            <person name="Mueller R.-W."/>
            <person name="Bruemmer F."/>
            <person name="Labrenz M."/>
            <person name="Spormann A.M."/>
            <person name="Op den Camp H."/>
            <person name="Overmann J."/>
            <person name="Amann R."/>
            <person name="Jetten M.S.M."/>
            <person name="Mascher T."/>
            <person name="Medema M.H."/>
            <person name="Devos D.P."/>
            <person name="Kaster A.-K."/>
            <person name="Ovreas L."/>
            <person name="Rohde M."/>
            <person name="Galperin M.Y."/>
            <person name="Jogler C."/>
        </authorList>
    </citation>
    <scope>NUCLEOTIDE SEQUENCE [LARGE SCALE GENOMIC DNA]</scope>
    <source>
        <strain evidence="2 3">Spb1</strain>
    </source>
</reference>
<organism evidence="2 3">
    <name type="scientific">Planctopirus ephydatiae</name>
    <dbReference type="NCBI Taxonomy" id="2528019"/>
    <lineage>
        <taxon>Bacteria</taxon>
        <taxon>Pseudomonadati</taxon>
        <taxon>Planctomycetota</taxon>
        <taxon>Planctomycetia</taxon>
        <taxon>Planctomycetales</taxon>
        <taxon>Planctomycetaceae</taxon>
        <taxon>Planctopirus</taxon>
    </lineage>
</organism>
<protein>
    <submittedName>
        <fullName evidence="2">Uncharacterized protein</fullName>
    </submittedName>
</protein>
<name>A0A518GKW9_9PLAN</name>
<dbReference type="Proteomes" id="UP000315349">
    <property type="component" value="Chromosome"/>
</dbReference>
<accession>A0A518GKW9</accession>
<dbReference type="AlphaFoldDB" id="A0A518GKW9"/>
<proteinExistence type="predicted"/>
<feature type="compositionally biased region" description="Polar residues" evidence="1">
    <location>
        <begin position="954"/>
        <end position="968"/>
    </location>
</feature>
<evidence type="ECO:0000256" key="1">
    <source>
        <dbReference type="SAM" id="MobiDB-lite"/>
    </source>
</evidence>
<dbReference type="EMBL" id="CP036299">
    <property type="protein sequence ID" value="QDV29208.1"/>
    <property type="molecule type" value="Genomic_DNA"/>
</dbReference>
<evidence type="ECO:0000313" key="2">
    <source>
        <dbReference type="EMBL" id="QDV29208.1"/>
    </source>
</evidence>
<evidence type="ECO:0000313" key="3">
    <source>
        <dbReference type="Proteomes" id="UP000315349"/>
    </source>
</evidence>
<feature type="region of interest" description="Disordered" evidence="1">
    <location>
        <begin position="952"/>
        <end position="976"/>
    </location>
</feature>
<feature type="region of interest" description="Disordered" evidence="1">
    <location>
        <begin position="393"/>
        <end position="413"/>
    </location>
</feature>
<gene>
    <name evidence="2" type="ORF">Spb1_10860</name>
</gene>
<sequence length="1216" mass="134239">MWISVRSGMVGTILACLFGSLLLETSVYAGSKGKTNVQLLAQQIDALEKHLETYGTISAKTADVWSEERLTQHRFEYEQQMAAQLGEFNPTLQATIRRADLAFLASATAIDAAVAGAGSRSNARSLLGTTSLTQTINLPSADPSRFKTFSPDNPPEGGVGVEPVILLDQRSRYLNHLHNLRRNNLGDDMVDLPGYSLHLMRIPVSLLPGKKTQDGYGAELTLNATPTLGDETLPILFRELVIKDLLYQFAIPLTDTLNNSSFRAIAPVYDEITKTCNRTQPEIFPIPWGTEFGAYVNSSWLMNMFLCGLKNGIERQKTDQKIQNTDSHKKTAIEISLTTLGIDPEKVLKSECNGYVPINTSLRTNTFNEPIETSVIQQVGNQEDQRAARQLRRNAGDNDLKPGQIDTPQFGNTQNNDVIFIERNASPAEASAINSEQRSISSRLIGALGSLNLTASSEARIPQAVQPSNVEAYKTENMAQVSQQLTGSLSEVLTRSLARYSRTTTRTSQIPFPLSSFSAVYGDHMIIQVLINAYHAIPGAINYRAASYTDVERYLTDEIQAAYEFLNLPSQSQLWQFSNQELLEAVRSCNDSELSRIRSNFYGALPPSIRNRPIGAFAWAIIVDATLLADRMRSDFREVASQKNCPCLSTDLMDLHFPSPSPETRLAFNEYIRCRWPLRVFALDPEIQDQNVADSYSSRRELQLALAVGVASGQMTAENATRFARRLELDIDTIALNRTAVAFSQGNDTFGWRFAPRVQTPPIESNLTVAFRDLLVGGPGKDAVRRQRAMEPGPRECVVLMLCPSFIRQVSLDVRSDWYCLGNSRRTGFSLSETVDLSRQVTALKEFSQACQMEAHLYRDGEVYRLLRRVDQLSARLPLQTLHVELPTRVKSHGFKLFAQGAIFDAGPALYNWFGAPGVETDQPTTLFLLGENFSLSGLQVNAGNRELIPRKQGASNAASAATDSETGAKSEPVNPSKGEFWLLSDQCMQVTIPPGAMTCEGRDGDGELIRYVEIHVANCFGVSQALRVPLISAKTEEEAKESADASASKAVKEHVEALHVERFEFASQLPADLPNSLIVTVGPEQTIDLVKFEARFIDKPPVIQLPKVSQAVHSLLQKFDEGQVAFRVHARPPEGNSTPVVSSIIGPFDIDKNKSLDWKSVEATLTKSLQKTLPIKYPLDSVQLVGYIRVNSKTPGAIQQIGVPLEFNVQTVSAE</sequence>
<dbReference type="RefSeq" id="WP_145296758.1">
    <property type="nucleotide sequence ID" value="NZ_CP036299.1"/>
</dbReference>
<dbReference type="KEGG" id="peh:Spb1_10860"/>
<dbReference type="OrthoDB" id="212007at2"/>